<dbReference type="InterPro" id="IPR000014">
    <property type="entry name" value="PAS"/>
</dbReference>
<dbReference type="Gene3D" id="3.30.450.20">
    <property type="entry name" value="PAS domain"/>
    <property type="match status" value="1"/>
</dbReference>
<dbReference type="GO" id="GO:0043565">
    <property type="term" value="F:sequence-specific DNA binding"/>
    <property type="evidence" value="ECO:0007669"/>
    <property type="project" value="InterPro"/>
</dbReference>
<sequence length="469" mass="52511">MTEDHRYRLIFEEFLDKTEDGFIVVDRNGLITDINQNYCDFLAKRREDVVGKPIGSVITTTSMYDVLARRHRGDGGSGVYIQPYGQGETRDEAEVYAVANRFCIFDETGELIGAAAHMKFRQRAVDTAREIHEAELRYYKEAYQESLSSASGFSDLIGKDPKLLELKRAGAQAAKTDFPVLITGETGTGKEVVAKAIHLESDRRNGPFVAVNCGAIPDNLLESELFGYEEGAFTGARKGGKPGKFQLANGGTLFLDEIGDMPFPLQVKLLRVLQDQKVERVGGENPIPVDVRIVAATRQDLQQMMSQGRFREDLYYRLAVINIETIPLRDRPGDVILHAGCYLNELNRRYKTQIMLSDRVKSCLRVYPWPGNVRELQNVIAGAYASCDKVLIDVEDLPPKVASRAPTAQSAGSGRLADMVDAYEAEVIRQTLRRNNQNVRAAAQELGVERSLLYKKMRRLGITIKRILR</sequence>
<dbReference type="PROSITE" id="PS00676">
    <property type="entry name" value="SIGMA54_INTERACT_2"/>
    <property type="match status" value="1"/>
</dbReference>
<dbReference type="CDD" id="cd00009">
    <property type="entry name" value="AAA"/>
    <property type="match status" value="1"/>
</dbReference>
<protein>
    <submittedName>
        <fullName evidence="8">Sigma 54-interacting transcriptional regulator</fullName>
    </submittedName>
</protein>
<evidence type="ECO:0000256" key="4">
    <source>
        <dbReference type="ARBA" id="ARBA00023125"/>
    </source>
</evidence>
<dbReference type="Pfam" id="PF00989">
    <property type="entry name" value="PAS"/>
    <property type="match status" value="1"/>
</dbReference>
<reference evidence="8" key="2">
    <citation type="submission" date="2021-04" db="EMBL/GenBank/DDBJ databases">
        <authorList>
            <person name="Gilroy R."/>
        </authorList>
    </citation>
    <scope>NUCLEOTIDE SEQUENCE</scope>
    <source>
        <strain evidence="8">CHK33-7979</strain>
    </source>
</reference>
<keyword evidence="5" id="KW-0804">Transcription</keyword>
<dbReference type="InterPro" id="IPR003593">
    <property type="entry name" value="AAA+_ATPase"/>
</dbReference>
<dbReference type="InterPro" id="IPR025662">
    <property type="entry name" value="Sigma_54_int_dom_ATP-bd_1"/>
</dbReference>
<evidence type="ECO:0000259" key="7">
    <source>
        <dbReference type="PROSITE" id="PS50112"/>
    </source>
</evidence>
<dbReference type="GO" id="GO:0006355">
    <property type="term" value="P:regulation of DNA-templated transcription"/>
    <property type="evidence" value="ECO:0007669"/>
    <property type="project" value="InterPro"/>
</dbReference>
<organism evidence="8 9">
    <name type="scientific">Candidatus Intestinimonas merdavium</name>
    <dbReference type="NCBI Taxonomy" id="2838622"/>
    <lineage>
        <taxon>Bacteria</taxon>
        <taxon>Bacillati</taxon>
        <taxon>Bacillota</taxon>
        <taxon>Clostridia</taxon>
        <taxon>Eubacteriales</taxon>
        <taxon>Intestinimonas</taxon>
    </lineage>
</organism>
<dbReference type="InterPro" id="IPR025943">
    <property type="entry name" value="Sigma_54_int_dom_ATP-bd_2"/>
</dbReference>
<dbReference type="SUPFAM" id="SSF52540">
    <property type="entry name" value="P-loop containing nucleoside triphosphate hydrolases"/>
    <property type="match status" value="1"/>
</dbReference>
<dbReference type="Pfam" id="PF02954">
    <property type="entry name" value="HTH_8"/>
    <property type="match status" value="1"/>
</dbReference>
<dbReference type="PANTHER" id="PTHR32071:SF57">
    <property type="entry name" value="C4-DICARBOXYLATE TRANSPORT TRANSCRIPTIONAL REGULATORY PROTEIN DCTD"/>
    <property type="match status" value="1"/>
</dbReference>
<dbReference type="CDD" id="cd00130">
    <property type="entry name" value="PAS"/>
    <property type="match status" value="1"/>
</dbReference>
<dbReference type="GO" id="GO:0005524">
    <property type="term" value="F:ATP binding"/>
    <property type="evidence" value="ECO:0007669"/>
    <property type="project" value="UniProtKB-KW"/>
</dbReference>
<dbReference type="AlphaFoldDB" id="A0A9D2CEI5"/>
<dbReference type="PANTHER" id="PTHR32071">
    <property type="entry name" value="TRANSCRIPTIONAL REGULATORY PROTEIN"/>
    <property type="match status" value="1"/>
</dbReference>
<dbReference type="NCBIfam" id="TIGR00229">
    <property type="entry name" value="sensory_box"/>
    <property type="match status" value="1"/>
</dbReference>
<dbReference type="InterPro" id="IPR027417">
    <property type="entry name" value="P-loop_NTPase"/>
</dbReference>
<dbReference type="InterPro" id="IPR002197">
    <property type="entry name" value="HTH_Fis"/>
</dbReference>
<dbReference type="FunFam" id="3.40.50.300:FF:000006">
    <property type="entry name" value="DNA-binding transcriptional regulator NtrC"/>
    <property type="match status" value="1"/>
</dbReference>
<evidence type="ECO:0000313" key="8">
    <source>
        <dbReference type="EMBL" id="HIY74052.1"/>
    </source>
</evidence>
<dbReference type="SUPFAM" id="SSF55785">
    <property type="entry name" value="PYP-like sensor domain (PAS domain)"/>
    <property type="match status" value="1"/>
</dbReference>
<dbReference type="SMART" id="SM00382">
    <property type="entry name" value="AAA"/>
    <property type="match status" value="1"/>
</dbReference>
<dbReference type="PRINTS" id="PR01590">
    <property type="entry name" value="HTHFIS"/>
</dbReference>
<dbReference type="Pfam" id="PF00158">
    <property type="entry name" value="Sigma54_activat"/>
    <property type="match status" value="1"/>
</dbReference>
<proteinExistence type="predicted"/>
<evidence type="ECO:0000256" key="3">
    <source>
        <dbReference type="ARBA" id="ARBA00023015"/>
    </source>
</evidence>
<dbReference type="InterPro" id="IPR013767">
    <property type="entry name" value="PAS_fold"/>
</dbReference>
<reference evidence="8" key="1">
    <citation type="journal article" date="2021" name="PeerJ">
        <title>Extensive microbial diversity within the chicken gut microbiome revealed by metagenomics and culture.</title>
        <authorList>
            <person name="Gilroy R."/>
            <person name="Ravi A."/>
            <person name="Getino M."/>
            <person name="Pursley I."/>
            <person name="Horton D.L."/>
            <person name="Alikhan N.F."/>
            <person name="Baker D."/>
            <person name="Gharbi K."/>
            <person name="Hall N."/>
            <person name="Watson M."/>
            <person name="Adriaenssens E.M."/>
            <person name="Foster-Nyarko E."/>
            <person name="Jarju S."/>
            <person name="Secka A."/>
            <person name="Antonio M."/>
            <person name="Oren A."/>
            <person name="Chaudhuri R.R."/>
            <person name="La Ragione R."/>
            <person name="Hildebrand F."/>
            <person name="Pallen M.J."/>
        </authorList>
    </citation>
    <scope>NUCLEOTIDE SEQUENCE</scope>
    <source>
        <strain evidence="8">CHK33-7979</strain>
    </source>
</reference>
<keyword evidence="4" id="KW-0238">DNA-binding</keyword>
<dbReference type="EMBL" id="DXCX01000089">
    <property type="protein sequence ID" value="HIY74052.1"/>
    <property type="molecule type" value="Genomic_DNA"/>
</dbReference>
<dbReference type="SMART" id="SM00091">
    <property type="entry name" value="PAS"/>
    <property type="match status" value="1"/>
</dbReference>
<accession>A0A9D2CEI5</accession>
<dbReference type="InterPro" id="IPR002078">
    <property type="entry name" value="Sigma_54_int"/>
</dbReference>
<name>A0A9D2CEI5_9FIRM</name>
<feature type="domain" description="PAS" evidence="7">
    <location>
        <begin position="11"/>
        <end position="52"/>
    </location>
</feature>
<comment type="caution">
    <text evidence="8">The sequence shown here is derived from an EMBL/GenBank/DDBJ whole genome shotgun (WGS) entry which is preliminary data.</text>
</comment>
<dbReference type="Gene3D" id="1.10.10.60">
    <property type="entry name" value="Homeodomain-like"/>
    <property type="match status" value="1"/>
</dbReference>
<evidence type="ECO:0000313" key="9">
    <source>
        <dbReference type="Proteomes" id="UP000886824"/>
    </source>
</evidence>
<dbReference type="InterPro" id="IPR058031">
    <property type="entry name" value="AAA_lid_NorR"/>
</dbReference>
<evidence type="ECO:0000259" key="6">
    <source>
        <dbReference type="PROSITE" id="PS50045"/>
    </source>
</evidence>
<dbReference type="InterPro" id="IPR035965">
    <property type="entry name" value="PAS-like_dom_sf"/>
</dbReference>
<dbReference type="InterPro" id="IPR009057">
    <property type="entry name" value="Homeodomain-like_sf"/>
</dbReference>
<dbReference type="PROSITE" id="PS00675">
    <property type="entry name" value="SIGMA54_INTERACT_1"/>
    <property type="match status" value="1"/>
</dbReference>
<dbReference type="Pfam" id="PF25601">
    <property type="entry name" value="AAA_lid_14"/>
    <property type="match status" value="1"/>
</dbReference>
<evidence type="ECO:0000256" key="5">
    <source>
        <dbReference type="ARBA" id="ARBA00023163"/>
    </source>
</evidence>
<keyword evidence="3" id="KW-0805">Transcription regulation</keyword>
<evidence type="ECO:0000256" key="2">
    <source>
        <dbReference type="ARBA" id="ARBA00022840"/>
    </source>
</evidence>
<dbReference type="PROSITE" id="PS50112">
    <property type="entry name" value="PAS"/>
    <property type="match status" value="1"/>
</dbReference>
<dbReference type="SUPFAM" id="SSF46689">
    <property type="entry name" value="Homeodomain-like"/>
    <property type="match status" value="1"/>
</dbReference>
<dbReference type="PROSITE" id="PS50045">
    <property type="entry name" value="SIGMA54_INTERACT_4"/>
    <property type="match status" value="1"/>
</dbReference>
<dbReference type="Proteomes" id="UP000886824">
    <property type="component" value="Unassembled WGS sequence"/>
</dbReference>
<dbReference type="InterPro" id="IPR025944">
    <property type="entry name" value="Sigma_54_int_dom_CS"/>
</dbReference>
<evidence type="ECO:0000256" key="1">
    <source>
        <dbReference type="ARBA" id="ARBA00022741"/>
    </source>
</evidence>
<dbReference type="Gene3D" id="3.40.50.300">
    <property type="entry name" value="P-loop containing nucleotide triphosphate hydrolases"/>
    <property type="match status" value="1"/>
</dbReference>
<gene>
    <name evidence="8" type="ORF">H9826_08790</name>
</gene>
<feature type="domain" description="Sigma-54 factor interaction" evidence="6">
    <location>
        <begin position="156"/>
        <end position="385"/>
    </location>
</feature>
<dbReference type="Gene3D" id="1.10.8.60">
    <property type="match status" value="1"/>
</dbReference>
<keyword evidence="1" id="KW-0547">Nucleotide-binding</keyword>
<keyword evidence="2" id="KW-0067">ATP-binding</keyword>
<dbReference type="PROSITE" id="PS00688">
    <property type="entry name" value="SIGMA54_INTERACT_3"/>
    <property type="match status" value="1"/>
</dbReference>